<protein>
    <submittedName>
        <fullName evidence="2">Adenylate/guanylate cyclase domain-containing protein</fullName>
    </submittedName>
</protein>
<dbReference type="InterPro" id="IPR001054">
    <property type="entry name" value="A/G_cyclase"/>
</dbReference>
<dbReference type="Proteomes" id="UP001576784">
    <property type="component" value="Unassembled WGS sequence"/>
</dbReference>
<dbReference type="EMBL" id="JBHFNR010000145">
    <property type="protein sequence ID" value="MFB2895062.1"/>
    <property type="molecule type" value="Genomic_DNA"/>
</dbReference>
<evidence type="ECO:0000259" key="1">
    <source>
        <dbReference type="Pfam" id="PF00211"/>
    </source>
</evidence>
<feature type="domain" description="Guanylate cyclase" evidence="1">
    <location>
        <begin position="2"/>
        <end position="38"/>
    </location>
</feature>
<sequence length="41" mass="4863">MQVTEATYQCLKDKYLFEKRGKLTVKGKGEMVTYWLKGRHP</sequence>
<name>A0ABV4XUE6_9CYAN</name>
<evidence type="ECO:0000313" key="3">
    <source>
        <dbReference type="Proteomes" id="UP001576784"/>
    </source>
</evidence>
<organism evidence="2 3">
    <name type="scientific">Floridaenema flaviceps BLCC-F50</name>
    <dbReference type="NCBI Taxonomy" id="3153642"/>
    <lineage>
        <taxon>Bacteria</taxon>
        <taxon>Bacillati</taxon>
        <taxon>Cyanobacteriota</taxon>
        <taxon>Cyanophyceae</taxon>
        <taxon>Oscillatoriophycideae</taxon>
        <taxon>Aerosakkonematales</taxon>
        <taxon>Aerosakkonemataceae</taxon>
        <taxon>Floridanema</taxon>
        <taxon>Floridanema flaviceps</taxon>
    </lineage>
</organism>
<dbReference type="InterPro" id="IPR029787">
    <property type="entry name" value="Nucleotide_cyclase"/>
</dbReference>
<dbReference type="RefSeq" id="WP_413264851.1">
    <property type="nucleotide sequence ID" value="NZ_JBHFNR010000145.1"/>
</dbReference>
<gene>
    <name evidence="2" type="ORF">ACE1CI_19320</name>
</gene>
<comment type="caution">
    <text evidence="2">The sequence shown here is derived from an EMBL/GenBank/DDBJ whole genome shotgun (WGS) entry which is preliminary data.</text>
</comment>
<evidence type="ECO:0000313" key="2">
    <source>
        <dbReference type="EMBL" id="MFB2895062.1"/>
    </source>
</evidence>
<dbReference type="Pfam" id="PF00211">
    <property type="entry name" value="Guanylate_cyc"/>
    <property type="match status" value="1"/>
</dbReference>
<dbReference type="SUPFAM" id="SSF55073">
    <property type="entry name" value="Nucleotide cyclase"/>
    <property type="match status" value="1"/>
</dbReference>
<dbReference type="Gene3D" id="3.30.70.1230">
    <property type="entry name" value="Nucleotide cyclase"/>
    <property type="match status" value="1"/>
</dbReference>
<accession>A0ABV4XUE6</accession>
<reference evidence="2 3" key="1">
    <citation type="submission" date="2024-09" db="EMBL/GenBank/DDBJ databases">
        <title>Floridaenema gen nov. (Aerosakkonemataceae, Aerosakkonematales ord. nov., Cyanobacteria) from benthic tropical and subtropical fresh waters, with the description of four new species.</title>
        <authorList>
            <person name="Moretto J.A."/>
            <person name="Berthold D.E."/>
            <person name="Lefler F.W."/>
            <person name="Huang I.-S."/>
            <person name="Laughinghouse H. IV."/>
        </authorList>
    </citation>
    <scope>NUCLEOTIDE SEQUENCE [LARGE SCALE GENOMIC DNA]</scope>
    <source>
        <strain evidence="2 3">BLCC-F50</strain>
    </source>
</reference>
<keyword evidence="3" id="KW-1185">Reference proteome</keyword>
<proteinExistence type="predicted"/>